<reference evidence="3" key="1">
    <citation type="submission" date="2022-11" db="UniProtKB">
        <authorList>
            <consortium name="WormBaseParasite"/>
        </authorList>
    </citation>
    <scope>IDENTIFICATION</scope>
</reference>
<evidence type="ECO:0000313" key="3">
    <source>
        <dbReference type="WBParaSite" id="PDA_v2.g19433.t1"/>
    </source>
</evidence>
<keyword evidence="2" id="KW-1185">Reference proteome</keyword>
<accession>A0A914PT85</accession>
<dbReference type="WBParaSite" id="PDA_v2.g19433.t1">
    <property type="protein sequence ID" value="PDA_v2.g19433.t1"/>
    <property type="gene ID" value="PDA_v2.g19433"/>
</dbReference>
<feature type="chain" id="PRO_5037272194" evidence="1">
    <location>
        <begin position="19"/>
        <end position="166"/>
    </location>
</feature>
<protein>
    <submittedName>
        <fullName evidence="3">Uncharacterized protein</fullName>
    </submittedName>
</protein>
<evidence type="ECO:0000313" key="2">
    <source>
        <dbReference type="Proteomes" id="UP000887578"/>
    </source>
</evidence>
<name>A0A914PT85_9BILA</name>
<dbReference type="Proteomes" id="UP000887578">
    <property type="component" value="Unplaced"/>
</dbReference>
<feature type="signal peptide" evidence="1">
    <location>
        <begin position="1"/>
        <end position="18"/>
    </location>
</feature>
<proteinExistence type="predicted"/>
<evidence type="ECO:0000256" key="1">
    <source>
        <dbReference type="SAM" id="SignalP"/>
    </source>
</evidence>
<keyword evidence="1" id="KW-0732">Signal</keyword>
<organism evidence="2 3">
    <name type="scientific">Panagrolaimus davidi</name>
    <dbReference type="NCBI Taxonomy" id="227884"/>
    <lineage>
        <taxon>Eukaryota</taxon>
        <taxon>Metazoa</taxon>
        <taxon>Ecdysozoa</taxon>
        <taxon>Nematoda</taxon>
        <taxon>Chromadorea</taxon>
        <taxon>Rhabditida</taxon>
        <taxon>Tylenchina</taxon>
        <taxon>Panagrolaimomorpha</taxon>
        <taxon>Panagrolaimoidea</taxon>
        <taxon>Panagrolaimidae</taxon>
        <taxon>Panagrolaimus</taxon>
    </lineage>
</organism>
<dbReference type="AlphaFoldDB" id="A0A914PT85"/>
<sequence length="166" mass="18950">MLWSLILFFFLLAATTNSLVDSVKSNYYKKIVIEYNGKKHINPNAFSDMNFTLETLDDKDFYFIVRKSDREVIPIKMYLSTSSSSTKIVCDGSRNGLECISTTGVSITDLPDIKDQRIPLSAGYKHRGFNFLQLGSKYLLKISSTFTPAYDTTLYPFLMEWVTTIC</sequence>